<evidence type="ECO:0000313" key="1">
    <source>
        <dbReference type="EMBL" id="GBM87886.1"/>
    </source>
</evidence>
<dbReference type="EMBL" id="BGPR01189751">
    <property type="protein sequence ID" value="GBM87886.1"/>
    <property type="molecule type" value="Genomic_DNA"/>
</dbReference>
<organism evidence="1 2">
    <name type="scientific">Araneus ventricosus</name>
    <name type="common">Orbweaver spider</name>
    <name type="synonym">Epeira ventricosa</name>
    <dbReference type="NCBI Taxonomy" id="182803"/>
    <lineage>
        <taxon>Eukaryota</taxon>
        <taxon>Metazoa</taxon>
        <taxon>Ecdysozoa</taxon>
        <taxon>Arthropoda</taxon>
        <taxon>Chelicerata</taxon>
        <taxon>Arachnida</taxon>
        <taxon>Araneae</taxon>
        <taxon>Araneomorphae</taxon>
        <taxon>Entelegynae</taxon>
        <taxon>Araneoidea</taxon>
        <taxon>Araneidae</taxon>
        <taxon>Araneus</taxon>
    </lineage>
</organism>
<proteinExistence type="predicted"/>
<keyword evidence="2" id="KW-1185">Reference proteome</keyword>
<gene>
    <name evidence="1" type="ORF">AVEN_58801_1</name>
</gene>
<dbReference type="AlphaFoldDB" id="A0A4Y2JFD5"/>
<accession>A0A4Y2JFD5</accession>
<sequence>MSLTRQTCGQLAANSSHVDFEACVNLLQTCFTLALLSCQICCKLADLQCMSAANLLQTKIAIWAILQVSCKPVTSSEVGCQVPIWEMLSQYAYCGSSVSTNVLHIKQFRIALPMLSYLKICYFKLYNNFRPSIAISKHDFQYTHCSYWSDRFISKV</sequence>
<dbReference type="Proteomes" id="UP000499080">
    <property type="component" value="Unassembled WGS sequence"/>
</dbReference>
<protein>
    <submittedName>
        <fullName evidence="1">Uncharacterized protein</fullName>
    </submittedName>
</protein>
<name>A0A4Y2JFD5_ARAVE</name>
<reference evidence="1 2" key="1">
    <citation type="journal article" date="2019" name="Sci. Rep.">
        <title>Orb-weaving spider Araneus ventricosus genome elucidates the spidroin gene catalogue.</title>
        <authorList>
            <person name="Kono N."/>
            <person name="Nakamura H."/>
            <person name="Ohtoshi R."/>
            <person name="Moran D.A.P."/>
            <person name="Shinohara A."/>
            <person name="Yoshida Y."/>
            <person name="Fujiwara M."/>
            <person name="Mori M."/>
            <person name="Tomita M."/>
            <person name="Arakawa K."/>
        </authorList>
    </citation>
    <scope>NUCLEOTIDE SEQUENCE [LARGE SCALE GENOMIC DNA]</scope>
</reference>
<comment type="caution">
    <text evidence="1">The sequence shown here is derived from an EMBL/GenBank/DDBJ whole genome shotgun (WGS) entry which is preliminary data.</text>
</comment>
<evidence type="ECO:0000313" key="2">
    <source>
        <dbReference type="Proteomes" id="UP000499080"/>
    </source>
</evidence>